<organism evidence="2 3">
    <name type="scientific">Sphingomonas lycopersici</name>
    <dbReference type="NCBI Taxonomy" id="2951807"/>
    <lineage>
        <taxon>Bacteria</taxon>
        <taxon>Pseudomonadati</taxon>
        <taxon>Pseudomonadota</taxon>
        <taxon>Alphaproteobacteria</taxon>
        <taxon>Sphingomonadales</taxon>
        <taxon>Sphingomonadaceae</taxon>
        <taxon>Sphingomonas</taxon>
    </lineage>
</organism>
<accession>A0AA42CUH8</accession>
<comment type="caution">
    <text evidence="2">The sequence shown here is derived from an EMBL/GenBank/DDBJ whole genome shotgun (WGS) entry which is preliminary data.</text>
</comment>
<gene>
    <name evidence="2" type="ORF">NEE01_11855</name>
</gene>
<evidence type="ECO:0008006" key="4">
    <source>
        <dbReference type="Google" id="ProtNLM"/>
    </source>
</evidence>
<dbReference type="RefSeq" id="WP_179510772.1">
    <property type="nucleotide sequence ID" value="NZ_JANFAV010000007.1"/>
</dbReference>
<evidence type="ECO:0000256" key="1">
    <source>
        <dbReference type="SAM" id="Phobius"/>
    </source>
</evidence>
<dbReference type="Proteomes" id="UP001165565">
    <property type="component" value="Unassembled WGS sequence"/>
</dbReference>
<keyword evidence="3" id="KW-1185">Reference proteome</keyword>
<name>A0AA42CUH8_9SPHN</name>
<sequence>MAATYRLKGLGWFGGVVIVSLGFYLVSLQVAAERKRLEQVNVRIGLAQRDIRALETEFDVRSNLTQLERWNGDTLALASPTAGQFVRDEGQLASISFDRGVPAQVPGQQQGAVRTASLLVPSSPAPVRAAAPAPVIDEAPAVAVAAARPATLMKVSAHSGDAAPRLIPAVVMHGDLADATVAARKAKAKDKPAADRPAPKLAAAVVMHAELASSAPISRKAKAVAMLDKSLLSDTTMGDLASGARAEARRLR</sequence>
<proteinExistence type="predicted"/>
<keyword evidence="1" id="KW-0472">Membrane</keyword>
<dbReference type="AlphaFoldDB" id="A0AA42CUH8"/>
<keyword evidence="1" id="KW-0812">Transmembrane</keyword>
<dbReference type="EMBL" id="JANFAV010000007">
    <property type="protein sequence ID" value="MCW6535473.1"/>
    <property type="molecule type" value="Genomic_DNA"/>
</dbReference>
<evidence type="ECO:0000313" key="2">
    <source>
        <dbReference type="EMBL" id="MCW6535473.1"/>
    </source>
</evidence>
<protein>
    <recommendedName>
        <fullName evidence="4">Colicin transporter</fullName>
    </recommendedName>
</protein>
<keyword evidence="1" id="KW-1133">Transmembrane helix</keyword>
<feature type="transmembrane region" description="Helical" evidence="1">
    <location>
        <begin position="12"/>
        <end position="32"/>
    </location>
</feature>
<reference evidence="2" key="1">
    <citation type="submission" date="2022-06" db="EMBL/GenBank/DDBJ databases">
        <title>Sphingomonas sp. nov. isolated from rhizosphere soil of tomato.</title>
        <authorList>
            <person name="Dong H."/>
            <person name="Gao R."/>
        </authorList>
    </citation>
    <scope>NUCLEOTIDE SEQUENCE</scope>
    <source>
        <strain evidence="2">MMSM24</strain>
    </source>
</reference>
<evidence type="ECO:0000313" key="3">
    <source>
        <dbReference type="Proteomes" id="UP001165565"/>
    </source>
</evidence>